<feature type="region of interest" description="Disordered" evidence="8">
    <location>
        <begin position="43"/>
        <end position="62"/>
    </location>
</feature>
<keyword evidence="6" id="KW-0472">Membrane</keyword>
<evidence type="ECO:0000256" key="8">
    <source>
        <dbReference type="SAM" id="MobiDB-lite"/>
    </source>
</evidence>
<accession>A0AAV5INK2</accession>
<dbReference type="PANTHER" id="PTHR33541">
    <property type="entry name" value="PROTEIN BIG GRAIN 1-LIKE A-RELATED"/>
    <property type="match status" value="1"/>
</dbReference>
<name>A0AAV5INK2_9ROSI</name>
<evidence type="ECO:0000256" key="7">
    <source>
        <dbReference type="ARBA" id="ARBA00023294"/>
    </source>
</evidence>
<dbReference type="AlphaFoldDB" id="A0AAV5INK2"/>
<evidence type="ECO:0000256" key="2">
    <source>
        <dbReference type="ARBA" id="ARBA00004236"/>
    </source>
</evidence>
<organism evidence="9 10">
    <name type="scientific">Rubroshorea leprosula</name>
    <dbReference type="NCBI Taxonomy" id="152421"/>
    <lineage>
        <taxon>Eukaryota</taxon>
        <taxon>Viridiplantae</taxon>
        <taxon>Streptophyta</taxon>
        <taxon>Embryophyta</taxon>
        <taxon>Tracheophyta</taxon>
        <taxon>Spermatophyta</taxon>
        <taxon>Magnoliopsida</taxon>
        <taxon>eudicotyledons</taxon>
        <taxon>Gunneridae</taxon>
        <taxon>Pentapetalae</taxon>
        <taxon>rosids</taxon>
        <taxon>malvids</taxon>
        <taxon>Malvales</taxon>
        <taxon>Dipterocarpaceae</taxon>
        <taxon>Rubroshorea</taxon>
    </lineage>
</organism>
<evidence type="ECO:0000256" key="5">
    <source>
        <dbReference type="ARBA" id="ARBA00022475"/>
    </source>
</evidence>
<reference evidence="9 10" key="1">
    <citation type="journal article" date="2021" name="Commun. Biol.">
        <title>The genome of Shorea leprosula (Dipterocarpaceae) highlights the ecological relevance of drought in aseasonal tropical rainforests.</title>
        <authorList>
            <person name="Ng K.K.S."/>
            <person name="Kobayashi M.J."/>
            <person name="Fawcett J.A."/>
            <person name="Hatakeyama M."/>
            <person name="Paape T."/>
            <person name="Ng C.H."/>
            <person name="Ang C.C."/>
            <person name="Tnah L.H."/>
            <person name="Lee C.T."/>
            <person name="Nishiyama T."/>
            <person name="Sese J."/>
            <person name="O'Brien M.J."/>
            <person name="Copetti D."/>
            <person name="Mohd Noor M.I."/>
            <person name="Ong R.C."/>
            <person name="Putra M."/>
            <person name="Sireger I.Z."/>
            <person name="Indrioko S."/>
            <person name="Kosugi Y."/>
            <person name="Izuno A."/>
            <person name="Isagi Y."/>
            <person name="Lee S.L."/>
            <person name="Shimizu K.K."/>
        </authorList>
    </citation>
    <scope>NUCLEOTIDE SEQUENCE [LARGE SCALE GENOMIC DNA]</scope>
    <source>
        <strain evidence="9">214</strain>
    </source>
</reference>
<comment type="subcellular location">
    <subcellularLocation>
        <location evidence="2">Cell membrane</location>
    </subcellularLocation>
</comment>
<gene>
    <name evidence="9" type="ORF">SLEP1_g12832</name>
</gene>
<evidence type="ECO:0000313" key="10">
    <source>
        <dbReference type="Proteomes" id="UP001054252"/>
    </source>
</evidence>
<comment type="caution">
    <text evidence="9">The sequence shown here is derived from an EMBL/GenBank/DDBJ whole genome shotgun (WGS) entry which is preliminary data.</text>
</comment>
<protein>
    <recommendedName>
        <fullName evidence="11">Protein BIG GRAIN 1-like B</fullName>
    </recommendedName>
</protein>
<evidence type="ECO:0000256" key="4">
    <source>
        <dbReference type="ARBA" id="ARBA00022448"/>
    </source>
</evidence>
<keyword evidence="4" id="KW-0813">Transport</keyword>
<dbReference type="PANTHER" id="PTHR33541:SF12">
    <property type="entry name" value="PROTEIN BIG GRAIN 1-LIKE A"/>
    <property type="match status" value="1"/>
</dbReference>
<dbReference type="GO" id="GO:0009734">
    <property type="term" value="P:auxin-activated signaling pathway"/>
    <property type="evidence" value="ECO:0007669"/>
    <property type="project" value="UniProtKB-KW"/>
</dbReference>
<evidence type="ECO:0000256" key="3">
    <source>
        <dbReference type="ARBA" id="ARBA00010067"/>
    </source>
</evidence>
<dbReference type="InterPro" id="IPR039621">
    <property type="entry name" value="BG1-like"/>
</dbReference>
<feature type="compositionally biased region" description="Low complexity" evidence="8">
    <location>
        <begin position="118"/>
        <end position="135"/>
    </location>
</feature>
<keyword evidence="5" id="KW-1003">Cell membrane</keyword>
<evidence type="ECO:0008006" key="11">
    <source>
        <dbReference type="Google" id="ProtNLM"/>
    </source>
</evidence>
<feature type="compositionally biased region" description="Basic and acidic residues" evidence="8">
    <location>
        <begin position="164"/>
        <end position="174"/>
    </location>
</feature>
<comment type="function">
    <text evidence="1">Involved in auxin transport. Regulator of the auxin signaling pathway.</text>
</comment>
<feature type="region of interest" description="Disordered" evidence="8">
    <location>
        <begin position="154"/>
        <end position="174"/>
    </location>
</feature>
<sequence>MYRLERALREENPSFSSTLLDKIYRSIDDGDAKQEDVKVYREAMQRKQGKGGGRSRGREEEISSFHRACLVEKWMEKKKVCEKENGERKQIFTEFERKSRRGGFDHHHDRDQDALFFSSTSTSSDSSSGGLSSSDTESICGTKSRGSCFVPSLPKPVRTSVSTRSEKQAKTERKQRTLFYEQRDLHVLADCRHYSSSTEYTPKFEENIIKSKSRAMKIYSNLKKVKQPLSPGGRLANFINSLFPVGNAKKPKNSSSIVSCDEERNAKSGQASMCSSASSFSRSCLSKNSPATRERLRNGVKRTVRFYPVSVIVDEDCRPCGHKSLYEGEDDSSSRLMAVSVPTAWKSGRSPTRKTADQELKFQVMEKSRRVEEIAREFLKEYHQNQKKNELSQRETRINYEDDEDDAASYSSSDLFELDHLSVVGNDRYRQELPVYETTHFNTNRAIANGLKV</sequence>
<dbReference type="Proteomes" id="UP001054252">
    <property type="component" value="Unassembled WGS sequence"/>
</dbReference>
<evidence type="ECO:0000256" key="6">
    <source>
        <dbReference type="ARBA" id="ARBA00023136"/>
    </source>
</evidence>
<keyword evidence="10" id="KW-1185">Reference proteome</keyword>
<evidence type="ECO:0000313" key="9">
    <source>
        <dbReference type="EMBL" id="GKV00080.1"/>
    </source>
</evidence>
<proteinExistence type="inferred from homology"/>
<keyword evidence="7" id="KW-0927">Auxin signaling pathway</keyword>
<dbReference type="GO" id="GO:0005886">
    <property type="term" value="C:plasma membrane"/>
    <property type="evidence" value="ECO:0007669"/>
    <property type="project" value="UniProtKB-SubCell"/>
</dbReference>
<dbReference type="EMBL" id="BPVZ01000015">
    <property type="protein sequence ID" value="GKV00080.1"/>
    <property type="molecule type" value="Genomic_DNA"/>
</dbReference>
<feature type="region of interest" description="Disordered" evidence="8">
    <location>
        <begin position="118"/>
        <end position="138"/>
    </location>
</feature>
<comment type="similarity">
    <text evidence="3">Belongs to the BIG GRAIN 1 (BG1) plant protein family.</text>
</comment>
<evidence type="ECO:0000256" key="1">
    <source>
        <dbReference type="ARBA" id="ARBA00002281"/>
    </source>
</evidence>